<dbReference type="Gene3D" id="3.60.21.10">
    <property type="match status" value="1"/>
</dbReference>
<dbReference type="PANTHER" id="PTHR45668">
    <property type="entry name" value="SERINE/THREONINE-PROTEIN PHOSPHATASE 5-RELATED"/>
    <property type="match status" value="1"/>
</dbReference>
<dbReference type="PRINTS" id="PR00114">
    <property type="entry name" value="STPHPHTASE"/>
</dbReference>
<dbReference type="SMART" id="SM00156">
    <property type="entry name" value="PP2Ac"/>
    <property type="match status" value="1"/>
</dbReference>
<feature type="region of interest" description="Disordered" evidence="15">
    <location>
        <begin position="315"/>
        <end position="345"/>
    </location>
</feature>
<evidence type="ECO:0000259" key="16">
    <source>
        <dbReference type="PROSITE" id="PS50222"/>
    </source>
</evidence>
<dbReference type="AlphaFoldDB" id="A0A2K6EVM8"/>
<feature type="compositionally biased region" description="Basic and acidic residues" evidence="15">
    <location>
        <begin position="315"/>
        <end position="324"/>
    </location>
</feature>
<organism evidence="17 18">
    <name type="scientific">Propithecus coquereli</name>
    <name type="common">Coquerel's sifaka</name>
    <name type="synonym">Propithecus verreauxi coquereli</name>
    <dbReference type="NCBI Taxonomy" id="379532"/>
    <lineage>
        <taxon>Eukaryota</taxon>
        <taxon>Metazoa</taxon>
        <taxon>Chordata</taxon>
        <taxon>Craniata</taxon>
        <taxon>Vertebrata</taxon>
        <taxon>Euteleostomi</taxon>
        <taxon>Mammalia</taxon>
        <taxon>Eutheria</taxon>
        <taxon>Euarchontoglires</taxon>
        <taxon>Primates</taxon>
        <taxon>Strepsirrhini</taxon>
        <taxon>Lemuriformes</taxon>
        <taxon>Indriidae</taxon>
        <taxon>Propithecus</taxon>
    </lineage>
</organism>
<dbReference type="InterPro" id="IPR012008">
    <property type="entry name" value="Ser/Thr-Pase_EF-hand_contain"/>
</dbReference>
<dbReference type="PROSITE" id="PS00018">
    <property type="entry name" value="EF_HAND_1"/>
    <property type="match status" value="2"/>
</dbReference>
<dbReference type="InterPro" id="IPR006186">
    <property type="entry name" value="Ser/Thr-sp_prot-phosphatase"/>
</dbReference>
<proteinExistence type="inferred from homology"/>
<evidence type="ECO:0000313" key="17">
    <source>
        <dbReference type="Ensembl" id="ENSPCOP00000005795.1"/>
    </source>
</evidence>
<feature type="domain" description="EF-hand" evidence="16">
    <location>
        <begin position="563"/>
        <end position="598"/>
    </location>
</feature>
<evidence type="ECO:0000256" key="12">
    <source>
        <dbReference type="ARBA" id="ARBA00048336"/>
    </source>
</evidence>
<accession>A0A2K6EVM8</accession>
<evidence type="ECO:0000256" key="4">
    <source>
        <dbReference type="ARBA" id="ARBA00022723"/>
    </source>
</evidence>
<reference evidence="17" key="2">
    <citation type="submission" date="2025-09" db="UniProtKB">
        <authorList>
            <consortium name="Ensembl"/>
        </authorList>
    </citation>
    <scope>IDENTIFICATION</scope>
</reference>
<evidence type="ECO:0000256" key="3">
    <source>
        <dbReference type="ARBA" id="ARBA00008294"/>
    </source>
</evidence>
<evidence type="ECO:0000256" key="15">
    <source>
        <dbReference type="SAM" id="MobiDB-lite"/>
    </source>
</evidence>
<evidence type="ECO:0000256" key="7">
    <source>
        <dbReference type="ARBA" id="ARBA00022837"/>
    </source>
</evidence>
<dbReference type="GO" id="GO:0004722">
    <property type="term" value="F:protein serine/threonine phosphatase activity"/>
    <property type="evidence" value="ECO:0007669"/>
    <property type="project" value="UniProtKB-EC"/>
</dbReference>
<dbReference type="InterPro" id="IPR011992">
    <property type="entry name" value="EF-hand-dom_pair"/>
</dbReference>
<dbReference type="GO" id="GO:0050906">
    <property type="term" value="P:detection of stimulus involved in sensory perception"/>
    <property type="evidence" value="ECO:0007669"/>
    <property type="project" value="UniProtKB-UniRule"/>
</dbReference>
<keyword evidence="8" id="KW-0460">Magnesium</keyword>
<dbReference type="InterPro" id="IPR004843">
    <property type="entry name" value="Calcineurin-like_PHP"/>
</dbReference>
<keyword evidence="7" id="KW-0106">Calcium</keyword>
<protein>
    <recommendedName>
        <fullName evidence="13">Serine/threonine-protein phosphatase with EF-hands</fullName>
        <ecNumber evidence="13">3.1.3.16</ecNumber>
    </recommendedName>
</protein>
<evidence type="ECO:0000256" key="1">
    <source>
        <dbReference type="ARBA" id="ARBA00001936"/>
    </source>
</evidence>
<dbReference type="Gene3D" id="1.10.238.10">
    <property type="entry name" value="EF-hand"/>
    <property type="match status" value="1"/>
</dbReference>
<dbReference type="InterPro" id="IPR002048">
    <property type="entry name" value="EF_hand_dom"/>
</dbReference>
<name>A0A2K6EVM8_PROCO</name>
<dbReference type="Pfam" id="PF08321">
    <property type="entry name" value="PPP5"/>
    <property type="match status" value="1"/>
</dbReference>
<dbReference type="FunFam" id="1.10.238.10:FF:000164">
    <property type="entry name" value="Serine/threonine-protein phosphatase with EF-hands"/>
    <property type="match status" value="1"/>
</dbReference>
<keyword evidence="10 13" id="KW-0464">Manganese</keyword>
<dbReference type="SUPFAM" id="SSF56300">
    <property type="entry name" value="Metallo-dependent phosphatases"/>
    <property type="match status" value="1"/>
</dbReference>
<dbReference type="STRING" id="379532.ENSPCOP00000005795"/>
<sequence length="644" mass="74350">PDLYHSSTKPRDAGTGAIVIIQKWYRGYSSRLKARQLRALSIFQSIEYADEQCQLQLSTLFSFMLENYTDICQADSELVHRFLLSQQHLRERQNFEELIGVSQSYTGPQLNFPLTFIDIDYVLQHFMKNQILHARYVTEVLFEMKKMLMRKPNFNRIKSHGRDITICGDLHGNLTDLFLIFHKNGIPSHNNLYIFNGDFVDRGKNSMEVLMTLFVSFLTCPDYVHLNRGNHEDSMMNLRYGFTKEILHKYKIYGAQILKTLEEVYTWLPIGTIIDNEILVVHGGISESTDLNLLQRIDRHKMSSVLIPPVEIRDQATKSKENKTGESATTPERSKANASSSDHLSKHEWEQVVDILWSDPRTKNGCYPNTCRGGGCYFGPDITAKILSKHCLKLLIRSHECKPEGYDICHNGKVVTIFSASNYYKEDSNRGAYIRLYAGTVPQFYQFQTTSETCLKPLCERCVYSKKNSEHWVLKERIISQKTDLTHAFQLQDHGKSGKLSQGQWALCMESVLGLQLPWRTLRPHLVNTDNDGNVDYLSSFQDVHIKKPVQEVQSTVIETLYKYRSNLEFLFNIIDSDQSGLISIEEFCETWKIFSSHYGVPSDDAQIEELVKKMDFNKDGSIDFNEFLKAFYVVHKHDTLKPD</sequence>
<evidence type="ECO:0000256" key="9">
    <source>
        <dbReference type="ARBA" id="ARBA00022912"/>
    </source>
</evidence>
<comment type="cofactor">
    <cofactor evidence="2">
        <name>Mg(2+)</name>
        <dbReference type="ChEBI" id="CHEBI:18420"/>
    </cofactor>
</comment>
<feature type="domain" description="EF-hand" evidence="16">
    <location>
        <begin position="603"/>
        <end position="638"/>
    </location>
</feature>
<dbReference type="GO" id="GO:0005509">
    <property type="term" value="F:calcium ion binding"/>
    <property type="evidence" value="ECO:0007669"/>
    <property type="project" value="UniProtKB-UniRule"/>
</dbReference>
<dbReference type="PROSITE" id="PS00125">
    <property type="entry name" value="SER_THR_PHOSPHATASE"/>
    <property type="match status" value="1"/>
</dbReference>
<dbReference type="EC" id="3.1.3.16" evidence="13"/>
<evidence type="ECO:0000256" key="13">
    <source>
        <dbReference type="PIRNR" id="PIRNR000912"/>
    </source>
</evidence>
<feature type="compositionally biased region" description="Polar residues" evidence="15">
    <location>
        <begin position="325"/>
        <end position="342"/>
    </location>
</feature>
<dbReference type="SUPFAM" id="SSF47473">
    <property type="entry name" value="EF-hand"/>
    <property type="match status" value="1"/>
</dbReference>
<evidence type="ECO:0000313" key="18">
    <source>
        <dbReference type="Proteomes" id="UP000233160"/>
    </source>
</evidence>
<dbReference type="InterPro" id="IPR051134">
    <property type="entry name" value="PPP_phosphatase"/>
</dbReference>
<dbReference type="Pfam" id="PF00149">
    <property type="entry name" value="Metallophos"/>
    <property type="match status" value="1"/>
</dbReference>
<dbReference type="InterPro" id="IPR013235">
    <property type="entry name" value="PPP_dom"/>
</dbReference>
<dbReference type="PANTHER" id="PTHR45668:SF1">
    <property type="entry name" value="SERINE_THREONINE-PROTEIN PHOSPHATASE WITH EF-HANDS 1"/>
    <property type="match status" value="1"/>
</dbReference>
<keyword evidence="9" id="KW-0904">Protein phosphatase</keyword>
<keyword evidence="18" id="KW-1185">Reference proteome</keyword>
<gene>
    <name evidence="17" type="primary">PPEF1</name>
</gene>
<comment type="catalytic activity">
    <reaction evidence="11">
        <text>O-phospho-L-seryl-[protein] + H2O = L-seryl-[protein] + phosphate</text>
        <dbReference type="Rhea" id="RHEA:20629"/>
        <dbReference type="Rhea" id="RHEA-COMP:9863"/>
        <dbReference type="Rhea" id="RHEA-COMP:11604"/>
        <dbReference type="ChEBI" id="CHEBI:15377"/>
        <dbReference type="ChEBI" id="CHEBI:29999"/>
        <dbReference type="ChEBI" id="CHEBI:43474"/>
        <dbReference type="ChEBI" id="CHEBI:83421"/>
        <dbReference type="EC" id="3.1.3.16"/>
    </reaction>
</comment>
<comment type="similarity">
    <text evidence="3 13 14">Belongs to the PPP phosphatase family.</text>
</comment>
<dbReference type="PROSITE" id="PS50222">
    <property type="entry name" value="EF_HAND_2"/>
    <property type="match status" value="2"/>
</dbReference>
<dbReference type="GO" id="GO:0005506">
    <property type="term" value="F:iron ion binding"/>
    <property type="evidence" value="ECO:0007669"/>
    <property type="project" value="UniProtKB-UniRule"/>
</dbReference>
<keyword evidence="5" id="KW-0677">Repeat</keyword>
<dbReference type="PROSITE" id="PS50096">
    <property type="entry name" value="IQ"/>
    <property type="match status" value="1"/>
</dbReference>
<evidence type="ECO:0000256" key="14">
    <source>
        <dbReference type="RuleBase" id="RU004273"/>
    </source>
</evidence>
<dbReference type="CDD" id="cd00051">
    <property type="entry name" value="EFh"/>
    <property type="match status" value="1"/>
</dbReference>
<dbReference type="InterPro" id="IPR029052">
    <property type="entry name" value="Metallo-depent_PP-like"/>
</dbReference>
<dbReference type="GeneTree" id="ENSGT00940000159830"/>
<dbReference type="GO" id="GO:0030145">
    <property type="term" value="F:manganese ion binding"/>
    <property type="evidence" value="ECO:0007669"/>
    <property type="project" value="UniProtKB-UniRule"/>
</dbReference>
<evidence type="ECO:0000256" key="10">
    <source>
        <dbReference type="ARBA" id="ARBA00023211"/>
    </source>
</evidence>
<dbReference type="OMA" id="ANEKERX"/>
<dbReference type="InterPro" id="IPR018247">
    <property type="entry name" value="EF_Hand_1_Ca_BS"/>
</dbReference>
<dbReference type="Proteomes" id="UP000233160">
    <property type="component" value="Unassembled WGS sequence"/>
</dbReference>
<keyword evidence="4 13" id="KW-0479">Metal-binding</keyword>
<keyword evidence="6 13" id="KW-0378">Hydrolase</keyword>
<evidence type="ECO:0000256" key="8">
    <source>
        <dbReference type="ARBA" id="ARBA00022842"/>
    </source>
</evidence>
<evidence type="ECO:0000256" key="2">
    <source>
        <dbReference type="ARBA" id="ARBA00001946"/>
    </source>
</evidence>
<evidence type="ECO:0000256" key="5">
    <source>
        <dbReference type="ARBA" id="ARBA00022737"/>
    </source>
</evidence>
<evidence type="ECO:0000256" key="11">
    <source>
        <dbReference type="ARBA" id="ARBA00047761"/>
    </source>
</evidence>
<comment type="catalytic activity">
    <reaction evidence="12 13 14">
        <text>O-phospho-L-threonyl-[protein] + H2O = L-threonyl-[protein] + phosphate</text>
        <dbReference type="Rhea" id="RHEA:47004"/>
        <dbReference type="Rhea" id="RHEA-COMP:11060"/>
        <dbReference type="Rhea" id="RHEA-COMP:11605"/>
        <dbReference type="ChEBI" id="CHEBI:15377"/>
        <dbReference type="ChEBI" id="CHEBI:30013"/>
        <dbReference type="ChEBI" id="CHEBI:43474"/>
        <dbReference type="ChEBI" id="CHEBI:61977"/>
        <dbReference type="EC" id="3.1.3.16"/>
    </reaction>
</comment>
<reference evidence="17" key="1">
    <citation type="submission" date="2025-08" db="UniProtKB">
        <authorList>
            <consortium name="Ensembl"/>
        </authorList>
    </citation>
    <scope>IDENTIFICATION</scope>
</reference>
<dbReference type="SMART" id="SM00054">
    <property type="entry name" value="EFh"/>
    <property type="match status" value="3"/>
</dbReference>
<evidence type="ECO:0000256" key="6">
    <source>
        <dbReference type="ARBA" id="ARBA00022801"/>
    </source>
</evidence>
<dbReference type="Ensembl" id="ENSPCOT00000016230.1">
    <property type="protein sequence ID" value="ENSPCOP00000005795.1"/>
    <property type="gene ID" value="ENSPCOG00000013904.1"/>
</dbReference>
<dbReference type="PIRSF" id="PIRSF000912">
    <property type="entry name" value="PPEF"/>
    <property type="match status" value="1"/>
</dbReference>
<comment type="cofactor">
    <cofactor evidence="1">
        <name>Mn(2+)</name>
        <dbReference type="ChEBI" id="CHEBI:29035"/>
    </cofactor>
</comment>
<dbReference type="Pfam" id="PF13499">
    <property type="entry name" value="EF-hand_7"/>
    <property type="match status" value="1"/>
</dbReference>